<evidence type="ECO:0000313" key="1">
    <source>
        <dbReference type="EMBL" id="QQK07674.1"/>
    </source>
</evidence>
<accession>A0AC61MQ36</accession>
<keyword evidence="2" id="KW-1185">Reference proteome</keyword>
<gene>
    <name evidence="1" type="ORF">JFY71_10340</name>
</gene>
<name>A0AC61MQ36_9FIRM</name>
<dbReference type="Proteomes" id="UP000595814">
    <property type="component" value="Chromosome"/>
</dbReference>
<evidence type="ECO:0000313" key="2">
    <source>
        <dbReference type="Proteomes" id="UP000595814"/>
    </source>
</evidence>
<sequence>MKNNKDFKNTNLIESFNHAIDGLIYSFKNENNFKRHVFMAILVALLSLFFNFTRLEMAILCITITLVILAELLNTTIEKIVDLIYEYYEPRAKIAKDVGAGAVLVTALNSLFVGYFIFYDRIIRITEIGVFKIKKSPVHLAFIALVIVILITLILKSSFYKGKGTHLQGGTVSGHSALAFCLATIIVFLANNTLISILSYFLAFLVAESRVESKIHSLSEVIFGGITGFLVATIIFKLLVRF</sequence>
<keyword evidence="1" id="KW-0808">Transferase</keyword>
<proteinExistence type="predicted"/>
<organism evidence="1 2">
    <name type="scientific">Miniphocaeibacter halophilus</name>
    <dbReference type="NCBI Taxonomy" id="2931922"/>
    <lineage>
        <taxon>Bacteria</taxon>
        <taxon>Bacillati</taxon>
        <taxon>Bacillota</taxon>
        <taxon>Tissierellia</taxon>
        <taxon>Tissierellales</taxon>
        <taxon>Peptoniphilaceae</taxon>
        <taxon>Miniphocaeibacter</taxon>
    </lineage>
</organism>
<keyword evidence="1" id="KW-0418">Kinase</keyword>
<reference evidence="1 2" key="1">
    <citation type="journal article" date="2022" name="Int. J. Syst. Evol. Microbiol.">
        <title>Miniphocaeibacter halophilus sp. nov., an ammonium-tolerant acetate-producing bacterium isolated from a biogas system.</title>
        <authorList>
            <person name="Schnurer A."/>
            <person name="Singh A."/>
            <person name="Bi S."/>
            <person name="Qiao W."/>
            <person name="Westerholm M."/>
        </authorList>
    </citation>
    <scope>NUCLEOTIDE SEQUENCE [LARGE SCALE GENOMIC DNA]</scope>
    <source>
        <strain evidence="1 2">AMB_01</strain>
    </source>
</reference>
<protein>
    <submittedName>
        <fullName evidence="1">Diacylglycerol kinase</fullName>
    </submittedName>
</protein>
<dbReference type="EMBL" id="CP066744">
    <property type="protein sequence ID" value="QQK07674.1"/>
    <property type="molecule type" value="Genomic_DNA"/>
</dbReference>